<dbReference type="InterPro" id="IPR038595">
    <property type="entry name" value="LOR_sf"/>
</dbReference>
<gene>
    <name evidence="2" type="ORF">CLV38_11230</name>
</gene>
<comment type="caution">
    <text evidence="2">The sequence shown here is derived from an EMBL/GenBank/DDBJ whole genome shotgun (WGS) entry which is preliminary data.</text>
</comment>
<evidence type="ECO:0000313" key="2">
    <source>
        <dbReference type="EMBL" id="PRY82375.1"/>
    </source>
</evidence>
<dbReference type="OrthoDB" id="652307at2"/>
<dbReference type="Gene3D" id="2.40.160.200">
    <property type="entry name" value="LURP1-related"/>
    <property type="match status" value="1"/>
</dbReference>
<reference evidence="2 3" key="1">
    <citation type="submission" date="2018-03" db="EMBL/GenBank/DDBJ databases">
        <title>Genomic Encyclopedia of Archaeal and Bacterial Type Strains, Phase II (KMG-II): from individual species to whole genera.</title>
        <authorList>
            <person name="Goeker M."/>
        </authorList>
    </citation>
    <scope>NUCLEOTIDE SEQUENCE [LARGE SCALE GENOMIC DNA]</scope>
    <source>
        <strain evidence="2 3">DSM 13175</strain>
    </source>
</reference>
<keyword evidence="3" id="KW-1185">Reference proteome</keyword>
<dbReference type="Pfam" id="PF04525">
    <property type="entry name" value="LOR"/>
    <property type="match status" value="1"/>
</dbReference>
<organism evidence="2 3">
    <name type="scientific">Alkalibacterium olivapovliticus</name>
    <dbReference type="NCBI Taxonomy" id="99907"/>
    <lineage>
        <taxon>Bacteria</taxon>
        <taxon>Bacillati</taxon>
        <taxon>Bacillota</taxon>
        <taxon>Bacilli</taxon>
        <taxon>Lactobacillales</taxon>
        <taxon>Carnobacteriaceae</taxon>
        <taxon>Alkalibacterium</taxon>
    </lineage>
</organism>
<sequence length="163" mass="19136">MRLFIKQQVLSLNDRFTVKDENETDRYFVEGEFLTFGKKLRVYDQHNKEVLYIEQKLWKLMPEFDLFVDNEKVATIKKEWAFFQNNYTIHGQEWDIEGSVMAHDYVIKDQGNVIADINKKWVSWGDTYEITIHEEKNVVLLLGTVIVIDCVISAARNSSSAAH</sequence>
<comment type="similarity">
    <text evidence="1">Belongs to the LOR family.</text>
</comment>
<dbReference type="InterPro" id="IPR025659">
    <property type="entry name" value="Tubby-like_C"/>
</dbReference>
<dbReference type="SUPFAM" id="SSF54518">
    <property type="entry name" value="Tubby C-terminal domain-like"/>
    <property type="match status" value="1"/>
</dbReference>
<proteinExistence type="inferred from homology"/>
<protein>
    <submittedName>
        <fullName evidence="2">Uncharacterized protein YxjI</fullName>
    </submittedName>
</protein>
<name>A0A2T0W6P8_9LACT</name>
<dbReference type="RefSeq" id="WP_106193453.1">
    <property type="nucleotide sequence ID" value="NZ_PVTO01000012.1"/>
</dbReference>
<dbReference type="InterPro" id="IPR007612">
    <property type="entry name" value="LOR"/>
</dbReference>
<dbReference type="Proteomes" id="UP000238205">
    <property type="component" value="Unassembled WGS sequence"/>
</dbReference>
<accession>A0A2T0W6P8</accession>
<dbReference type="EMBL" id="PVTO01000012">
    <property type="protein sequence ID" value="PRY82375.1"/>
    <property type="molecule type" value="Genomic_DNA"/>
</dbReference>
<dbReference type="AlphaFoldDB" id="A0A2T0W6P8"/>
<evidence type="ECO:0000313" key="3">
    <source>
        <dbReference type="Proteomes" id="UP000238205"/>
    </source>
</evidence>
<evidence type="ECO:0000256" key="1">
    <source>
        <dbReference type="ARBA" id="ARBA00005437"/>
    </source>
</evidence>